<keyword evidence="7 19" id="KW-0479">Metal-binding</keyword>
<evidence type="ECO:0000256" key="7">
    <source>
        <dbReference type="ARBA" id="ARBA00022723"/>
    </source>
</evidence>
<evidence type="ECO:0000256" key="17">
    <source>
        <dbReference type="ARBA" id="ARBA00023254"/>
    </source>
</evidence>
<sequence length="1322" mass="152732">MAKLDRLKICGIRSFGPNEEDIQNISFSSPVTLILGENGCGKTTIIESLRYACTGDYPDGSEKGSGFLQEPKLRVTSTTKGFVKLRIIDSKGKPIIINRSAKIERQAGGRLKLSKVDASINTTRPNGTEVALSSRCADIGEQICHIMGVSKAIINNVLFCHQENSLWPLEKDSVVKEKFDEIFDAGKYNKCISDLRKYITIETKGLETLKNSLRNKEEKKDSAEKKRANLQKNEDEVVEIVRNIAKKEEELQPISNEIQKICELETNYSKIQADLLAKEAERRSIKHNRQQLLEKIKKEFDGSDYELEEAIKNFERKSNKNAVELENAQIAVEKVEKELETMNASIQKAQVRLGQLDAEKKQQQERIEDRNNQINSVAKKLKLIPKLDSQDAVKHTLSLMNEAVNGIEKKINEEQEANQGEEKNQQEKIDACRETIAKLEQEKSLNTSQKGDVQKQHRDINSQLKQLDVSDELLKTMNSQIDQIDLQIQCLVDSYNPDELQAKIDSTTNEIEVLEKKLDELDRNYTTLQKNYVTEETSTTNEIEVLEKKLDELDRNYTTLQKNYVTEETIATRTRDVDFQLLFDEVPEFDIRHAVDKRIREATNELEEIKTKIDIEKKRIATNETSIKINEDKLNSLVKKVIEVNEKVVETAQGNSFEQFCVDLEKTIENLQKERGQYRSALIIYEKFVKDFQTEKPCCPICETDFSNKHSIANEIAVKLRNKIEGLPQTLQQIEHELKKKQEIFSQAEQLKPRYTETKELEESTIPKLNSEIKQSKVALQLAQENLKLLNNTEIQPKKIIEVASKIVGDVTLIDKYNSEVESFKKEISNLRSKLLPSNTNRSKEQVERDIKVCKADILEKRKSCEADTKKLTNNKREYQELREQKAQTEKEKFHLEKSMHTKPQLLEQLVSLEEKEQSLIFGIKRLDQELIPLKGDLKNFQQTLNMLKADNNKKYKNSATEYNEIKAELHNLVKNQAVVVKINNQNIDDQLRTTLEKYNSYKTDEEKLNCKKKTLSEKIVNIKEDQAKAESNKRNLDDNLEIRRKTREIKALDESIQKLEDKVGAEDYTTLQTKKQQLERQCVDLIKDVSNIKGHKEALEKNITSLRDELELPENRNAYNIYRRACYEYKVQKWALSDARIYSKGLEEAVIQFHKEKMSKINEMIRDLWRAVYKGNDIDCIQIRTEQPETKSDSTKRSYNYRVVQLKHEVEIDMRGRCSAGQKVLACLLIRMALAMTFSHNCGILALDEPTTNLDKENIDSLCETLATMIQNRRVEKNFQLLIITHDEDFIRKLSQLESIDSCLRVKRNPHGNTIIETEAL</sequence>
<feature type="domain" description="Zinc-hook" evidence="21">
    <location>
        <begin position="654"/>
        <end position="753"/>
    </location>
</feature>
<dbReference type="SUPFAM" id="SSF52540">
    <property type="entry name" value="P-loop containing nucleoside triphosphate hydrolases"/>
    <property type="match status" value="2"/>
</dbReference>
<comment type="cofactor">
    <cofactor evidence="1">
        <name>Zn(2+)</name>
        <dbReference type="ChEBI" id="CHEBI:29105"/>
    </cofactor>
</comment>
<keyword evidence="10" id="KW-0378">Hydrolase</keyword>
<evidence type="ECO:0000256" key="9">
    <source>
        <dbReference type="ARBA" id="ARBA00022763"/>
    </source>
</evidence>
<evidence type="ECO:0000256" key="15">
    <source>
        <dbReference type="ARBA" id="ARBA00023204"/>
    </source>
</evidence>
<dbReference type="Gene3D" id="1.10.287.1490">
    <property type="match status" value="1"/>
</dbReference>
<dbReference type="Pfam" id="PF04423">
    <property type="entry name" value="Rad50_zn_hook"/>
    <property type="match status" value="1"/>
</dbReference>
<keyword evidence="23" id="KW-1185">Reference proteome</keyword>
<dbReference type="GO" id="GO:0051880">
    <property type="term" value="F:G-quadruplex DNA binding"/>
    <property type="evidence" value="ECO:0007669"/>
    <property type="project" value="TreeGrafter"/>
</dbReference>
<evidence type="ECO:0000256" key="14">
    <source>
        <dbReference type="ARBA" id="ARBA00023054"/>
    </source>
</evidence>
<keyword evidence="8" id="KW-0547">Nucleotide-binding</keyword>
<keyword evidence="15" id="KW-0234">DNA repair</keyword>
<dbReference type="GO" id="GO:0003691">
    <property type="term" value="F:double-stranded telomeric DNA binding"/>
    <property type="evidence" value="ECO:0007669"/>
    <property type="project" value="TreeGrafter"/>
</dbReference>
<protein>
    <recommendedName>
        <fullName evidence="5">DNA repair protein RAD50</fullName>
    </recommendedName>
</protein>
<dbReference type="InterPro" id="IPR013134">
    <property type="entry name" value="Zn_hook_RAD50"/>
</dbReference>
<dbReference type="FunFam" id="3.40.50.300:FF:000593">
    <property type="entry name" value="DNA repair protein RAD50"/>
    <property type="match status" value="1"/>
</dbReference>
<keyword evidence="16" id="KW-0539">Nucleus</keyword>
<dbReference type="Proteomes" id="UP001458880">
    <property type="component" value="Unassembled WGS sequence"/>
</dbReference>
<evidence type="ECO:0000256" key="19">
    <source>
        <dbReference type="PROSITE-ProRule" id="PRU00471"/>
    </source>
</evidence>
<feature type="coiled-coil region" evidence="20">
    <location>
        <begin position="731"/>
        <end position="834"/>
    </location>
</feature>
<evidence type="ECO:0000313" key="23">
    <source>
        <dbReference type="Proteomes" id="UP001458880"/>
    </source>
</evidence>
<feature type="coiled-coil region" evidence="20">
    <location>
        <begin position="592"/>
        <end position="619"/>
    </location>
</feature>
<comment type="similarity">
    <text evidence="4">Belongs to the SMC family. RAD50 subfamily.</text>
</comment>
<dbReference type="GO" id="GO:0006302">
    <property type="term" value="P:double-strand break repair"/>
    <property type="evidence" value="ECO:0007669"/>
    <property type="project" value="InterPro"/>
</dbReference>
<comment type="caution">
    <text evidence="22">The sequence shown here is derived from an EMBL/GenBank/DDBJ whole genome shotgun (WGS) entry which is preliminary data.</text>
</comment>
<dbReference type="InterPro" id="IPR027417">
    <property type="entry name" value="P-loop_NTPase"/>
</dbReference>
<dbReference type="Gene3D" id="3.40.50.300">
    <property type="entry name" value="P-loop containing nucleotide triphosphate hydrolases"/>
    <property type="match status" value="2"/>
</dbReference>
<comment type="catalytic activity">
    <reaction evidence="18">
        <text>ATP + H2O = ADP + phosphate + H(+)</text>
        <dbReference type="Rhea" id="RHEA:13065"/>
        <dbReference type="ChEBI" id="CHEBI:15377"/>
        <dbReference type="ChEBI" id="CHEBI:15378"/>
        <dbReference type="ChEBI" id="CHEBI:30616"/>
        <dbReference type="ChEBI" id="CHEBI:43474"/>
        <dbReference type="ChEBI" id="CHEBI:456216"/>
    </reaction>
</comment>
<feature type="binding site" evidence="19">
    <location>
        <position position="699"/>
    </location>
    <ligand>
        <name>Zn(2+)</name>
        <dbReference type="ChEBI" id="CHEBI:29105"/>
    </ligand>
</feature>
<dbReference type="GO" id="GO:0005524">
    <property type="term" value="F:ATP binding"/>
    <property type="evidence" value="ECO:0007669"/>
    <property type="project" value="UniProtKB-KW"/>
</dbReference>
<keyword evidence="9" id="KW-0227">DNA damage</keyword>
<reference evidence="22 23" key="1">
    <citation type="journal article" date="2024" name="BMC Genomics">
        <title>De novo assembly and annotation of Popillia japonica's genome with initial clues to its potential as an invasive pest.</title>
        <authorList>
            <person name="Cucini C."/>
            <person name="Boschi S."/>
            <person name="Funari R."/>
            <person name="Cardaioli E."/>
            <person name="Iannotti N."/>
            <person name="Marturano G."/>
            <person name="Paoli F."/>
            <person name="Bruttini M."/>
            <person name="Carapelli A."/>
            <person name="Frati F."/>
            <person name="Nardi F."/>
        </authorList>
    </citation>
    <scope>NUCLEOTIDE SEQUENCE [LARGE SCALE GENOMIC DNA]</scope>
    <source>
        <strain evidence="22">DMR45628</strain>
    </source>
</reference>
<keyword evidence="12" id="KW-0067">ATP-binding</keyword>
<evidence type="ECO:0000256" key="1">
    <source>
        <dbReference type="ARBA" id="ARBA00001947"/>
    </source>
</evidence>
<dbReference type="GO" id="GO:0016887">
    <property type="term" value="F:ATP hydrolysis activity"/>
    <property type="evidence" value="ECO:0007669"/>
    <property type="project" value="InterPro"/>
</dbReference>
<gene>
    <name evidence="22" type="ORF">QE152_g29376</name>
</gene>
<dbReference type="EMBL" id="JASPKY010000371">
    <property type="protein sequence ID" value="KAK9703373.1"/>
    <property type="molecule type" value="Genomic_DNA"/>
</dbReference>
<dbReference type="GO" id="GO:0000794">
    <property type="term" value="C:condensed nuclear chromosome"/>
    <property type="evidence" value="ECO:0007669"/>
    <property type="project" value="TreeGrafter"/>
</dbReference>
<dbReference type="SUPFAM" id="SSF75712">
    <property type="entry name" value="Rad50 coiled-coil Zn hook"/>
    <property type="match status" value="1"/>
</dbReference>
<evidence type="ECO:0000256" key="13">
    <source>
        <dbReference type="ARBA" id="ARBA00022842"/>
    </source>
</evidence>
<dbReference type="InterPro" id="IPR004584">
    <property type="entry name" value="Rad50_eukaryotes"/>
</dbReference>
<dbReference type="PANTHER" id="PTHR18867:SF12">
    <property type="entry name" value="DNA REPAIR PROTEIN RAD50"/>
    <property type="match status" value="1"/>
</dbReference>
<dbReference type="Pfam" id="PF13476">
    <property type="entry name" value="AAA_23"/>
    <property type="match status" value="1"/>
</dbReference>
<feature type="coiled-coil region" evidence="20">
    <location>
        <begin position="862"/>
        <end position="899"/>
    </location>
</feature>
<evidence type="ECO:0000256" key="18">
    <source>
        <dbReference type="ARBA" id="ARBA00049360"/>
    </source>
</evidence>
<feature type="coiled-coil region" evidence="20">
    <location>
        <begin position="1006"/>
        <end position="1117"/>
    </location>
</feature>
<evidence type="ECO:0000256" key="10">
    <source>
        <dbReference type="ARBA" id="ARBA00022801"/>
    </source>
</evidence>
<evidence type="ECO:0000256" key="6">
    <source>
        <dbReference type="ARBA" id="ARBA00022454"/>
    </source>
</evidence>
<evidence type="ECO:0000256" key="11">
    <source>
        <dbReference type="ARBA" id="ARBA00022833"/>
    </source>
</evidence>
<dbReference type="PANTHER" id="PTHR18867">
    <property type="entry name" value="RAD50"/>
    <property type="match status" value="1"/>
</dbReference>
<evidence type="ECO:0000256" key="12">
    <source>
        <dbReference type="ARBA" id="ARBA00022840"/>
    </source>
</evidence>
<evidence type="ECO:0000313" key="22">
    <source>
        <dbReference type="EMBL" id="KAK9703373.1"/>
    </source>
</evidence>
<keyword evidence="11 19" id="KW-0862">Zinc</keyword>
<feature type="coiled-coil region" evidence="20">
    <location>
        <begin position="206"/>
        <end position="250"/>
    </location>
</feature>
<evidence type="ECO:0000256" key="3">
    <source>
        <dbReference type="ARBA" id="ARBA00004286"/>
    </source>
</evidence>
<evidence type="ECO:0000256" key="8">
    <source>
        <dbReference type="ARBA" id="ARBA00022741"/>
    </source>
</evidence>
<accession>A0AAW1JJ03</accession>
<keyword evidence="13" id="KW-0460">Magnesium</keyword>
<evidence type="ECO:0000256" key="2">
    <source>
        <dbReference type="ARBA" id="ARBA00004123"/>
    </source>
</evidence>
<organism evidence="22 23">
    <name type="scientific">Popillia japonica</name>
    <name type="common">Japanese beetle</name>
    <dbReference type="NCBI Taxonomy" id="7064"/>
    <lineage>
        <taxon>Eukaryota</taxon>
        <taxon>Metazoa</taxon>
        <taxon>Ecdysozoa</taxon>
        <taxon>Arthropoda</taxon>
        <taxon>Hexapoda</taxon>
        <taxon>Insecta</taxon>
        <taxon>Pterygota</taxon>
        <taxon>Neoptera</taxon>
        <taxon>Endopterygota</taxon>
        <taxon>Coleoptera</taxon>
        <taxon>Polyphaga</taxon>
        <taxon>Scarabaeiformia</taxon>
        <taxon>Scarabaeidae</taxon>
        <taxon>Rutelinae</taxon>
        <taxon>Popillia</taxon>
    </lineage>
</organism>
<feature type="coiled-coil region" evidence="20">
    <location>
        <begin position="325"/>
        <end position="442"/>
    </location>
</feature>
<evidence type="ECO:0000256" key="4">
    <source>
        <dbReference type="ARBA" id="ARBA00009439"/>
    </source>
</evidence>
<dbReference type="GO" id="GO:0007004">
    <property type="term" value="P:telomere maintenance via telomerase"/>
    <property type="evidence" value="ECO:0007669"/>
    <property type="project" value="TreeGrafter"/>
</dbReference>
<dbReference type="GO" id="GO:0070192">
    <property type="term" value="P:chromosome organization involved in meiotic cell cycle"/>
    <property type="evidence" value="ECO:0007669"/>
    <property type="project" value="TreeGrafter"/>
</dbReference>
<dbReference type="GO" id="GO:0046872">
    <property type="term" value="F:metal ion binding"/>
    <property type="evidence" value="ECO:0007669"/>
    <property type="project" value="UniProtKB-UniRule"/>
</dbReference>
<evidence type="ECO:0000256" key="5">
    <source>
        <dbReference type="ARBA" id="ARBA00017893"/>
    </source>
</evidence>
<dbReference type="GO" id="GO:0030870">
    <property type="term" value="C:Mre11 complex"/>
    <property type="evidence" value="ECO:0007669"/>
    <property type="project" value="InterPro"/>
</dbReference>
<keyword evidence="6" id="KW-0158">Chromosome</keyword>
<dbReference type="PROSITE" id="PS51131">
    <property type="entry name" value="ZN_HOOK"/>
    <property type="match status" value="1"/>
</dbReference>
<proteinExistence type="inferred from homology"/>
<dbReference type="NCBIfam" id="TIGR00606">
    <property type="entry name" value="rad50"/>
    <property type="match status" value="1"/>
</dbReference>
<keyword evidence="17" id="KW-0469">Meiosis</keyword>
<evidence type="ECO:0000256" key="16">
    <source>
        <dbReference type="ARBA" id="ARBA00023242"/>
    </source>
</evidence>
<dbReference type="Gene3D" id="1.10.287.510">
    <property type="entry name" value="Helix hairpin bin"/>
    <property type="match status" value="1"/>
</dbReference>
<dbReference type="GO" id="GO:0000722">
    <property type="term" value="P:telomere maintenance via recombination"/>
    <property type="evidence" value="ECO:0007669"/>
    <property type="project" value="TreeGrafter"/>
</dbReference>
<evidence type="ECO:0000256" key="20">
    <source>
        <dbReference type="SAM" id="Coils"/>
    </source>
</evidence>
<dbReference type="GO" id="GO:0043047">
    <property type="term" value="F:single-stranded telomeric DNA binding"/>
    <property type="evidence" value="ECO:0007669"/>
    <property type="project" value="TreeGrafter"/>
</dbReference>
<name>A0AAW1JJ03_POPJA</name>
<dbReference type="InterPro" id="IPR038729">
    <property type="entry name" value="Rad50/SbcC_AAA"/>
</dbReference>
<evidence type="ECO:0000259" key="21">
    <source>
        <dbReference type="PROSITE" id="PS51131"/>
    </source>
</evidence>
<comment type="subcellular location">
    <subcellularLocation>
        <location evidence="3">Chromosome</location>
    </subcellularLocation>
    <subcellularLocation>
        <location evidence="2">Nucleus</location>
    </subcellularLocation>
</comment>
<feature type="coiled-coil region" evidence="20">
    <location>
        <begin position="497"/>
        <end position="563"/>
    </location>
</feature>
<feature type="binding site" evidence="19">
    <location>
        <position position="702"/>
    </location>
    <ligand>
        <name>Zn(2+)</name>
        <dbReference type="ChEBI" id="CHEBI:29105"/>
    </ligand>
</feature>
<keyword evidence="14 20" id="KW-0175">Coiled coil</keyword>